<evidence type="ECO:0000259" key="2">
    <source>
        <dbReference type="Pfam" id="PF04994"/>
    </source>
</evidence>
<dbReference type="AlphaFoldDB" id="A0A2M8S1K1"/>
<evidence type="ECO:0000313" key="3">
    <source>
        <dbReference type="EMBL" id="PJG85032.1"/>
    </source>
</evidence>
<dbReference type="PIRSF" id="PIRSF028788">
    <property type="entry name" value="TfoX_Sxy"/>
    <property type="match status" value="1"/>
</dbReference>
<gene>
    <name evidence="3" type="ORF">CVP05_07170</name>
</gene>
<feature type="domain" description="TfoX C-terminal" evidence="2">
    <location>
        <begin position="123"/>
        <end position="199"/>
    </location>
</feature>
<dbReference type="InterPro" id="IPR007076">
    <property type="entry name" value="TfoX_N"/>
</dbReference>
<reference evidence="3 4" key="1">
    <citation type="submission" date="2017-11" db="EMBL/GenBank/DDBJ databases">
        <title>Reclassification of Bisgaard taxon 7 as Conservatibacter flavescens gen. nov., sp. nov.</title>
        <authorList>
            <person name="Christensen H."/>
        </authorList>
    </citation>
    <scope>NUCLEOTIDE SEQUENCE [LARGE SCALE GENOMIC DNA]</scope>
    <source>
        <strain evidence="3 4">7_4</strain>
    </source>
</reference>
<dbReference type="SUPFAM" id="SSF159894">
    <property type="entry name" value="YgaC/TfoX-N like"/>
    <property type="match status" value="1"/>
</dbReference>
<name>A0A2M8S1K1_9PAST</name>
<protein>
    <submittedName>
        <fullName evidence="3">DNA transformation protein</fullName>
    </submittedName>
</protein>
<dbReference type="GO" id="GO:0030420">
    <property type="term" value="P:establishment of competence for transformation"/>
    <property type="evidence" value="ECO:0007669"/>
    <property type="project" value="InterPro"/>
</dbReference>
<dbReference type="RefSeq" id="WP_100288890.1">
    <property type="nucleotide sequence ID" value="NZ_PHHA01000018.1"/>
</dbReference>
<organism evidence="3 4">
    <name type="scientific">Conservatibacter flavescens</name>
    <dbReference type="NCBI Taxonomy" id="28161"/>
    <lineage>
        <taxon>Bacteria</taxon>
        <taxon>Pseudomonadati</taxon>
        <taxon>Pseudomonadota</taxon>
        <taxon>Gammaproteobacteria</taxon>
        <taxon>Pasteurellales</taxon>
        <taxon>Pasteurellaceae</taxon>
        <taxon>Conservatibacter</taxon>
    </lineage>
</organism>
<comment type="caution">
    <text evidence="3">The sequence shown here is derived from an EMBL/GenBank/DDBJ whole genome shotgun (WGS) entry which is preliminary data.</text>
</comment>
<accession>A0A2M8S1K1</accession>
<keyword evidence="4" id="KW-1185">Reference proteome</keyword>
<dbReference type="Pfam" id="PF04994">
    <property type="entry name" value="TfoX_C"/>
    <property type="match status" value="1"/>
</dbReference>
<dbReference type="Proteomes" id="UP000229329">
    <property type="component" value="Unassembled WGS sequence"/>
</dbReference>
<dbReference type="PANTHER" id="PTHR36121">
    <property type="entry name" value="PROTEIN SXY"/>
    <property type="match status" value="1"/>
</dbReference>
<sequence length="218" mass="25078">MQMNKTNQDTEVIRKHLTTLIGKVTAKKLFSGYGLFYSESLMFGIYHHKTDQFYIRAESDSLVRYIKSLGAEQWSKGDPPIIVPNYYLLPNSIKQNHHVYQRILMASIDELRDKRNIEELSRRNRLRDMLNLSLKYERLLAKVDIPDVNTLRSVGAAGAYVRLKKQDFPVTEKLFWLLVGALKNKPVELLTEQEKKSALNALNHALIAAGLPPIEPQE</sequence>
<dbReference type="EMBL" id="PHHA01000018">
    <property type="protein sequence ID" value="PJG85032.1"/>
    <property type="molecule type" value="Genomic_DNA"/>
</dbReference>
<dbReference type="OrthoDB" id="4225809at2"/>
<dbReference type="InterPro" id="IPR007077">
    <property type="entry name" value="TfoX_C"/>
</dbReference>
<dbReference type="PANTHER" id="PTHR36121:SF1">
    <property type="entry name" value="PROTEIN SXY"/>
    <property type="match status" value="1"/>
</dbReference>
<proteinExistence type="predicted"/>
<dbReference type="InterPro" id="IPR047525">
    <property type="entry name" value="TfoX-like"/>
</dbReference>
<evidence type="ECO:0000313" key="4">
    <source>
        <dbReference type="Proteomes" id="UP000229329"/>
    </source>
</evidence>
<dbReference type="Pfam" id="PF04993">
    <property type="entry name" value="TfoX_N"/>
    <property type="match status" value="1"/>
</dbReference>
<dbReference type="Gene3D" id="3.30.1460.30">
    <property type="entry name" value="YgaC/TfoX-N like chaperone"/>
    <property type="match status" value="1"/>
</dbReference>
<feature type="domain" description="TfoX N-terminal" evidence="1">
    <location>
        <begin position="21"/>
        <end position="109"/>
    </location>
</feature>
<evidence type="ECO:0000259" key="1">
    <source>
        <dbReference type="Pfam" id="PF04993"/>
    </source>
</evidence>
<dbReference type="Gene3D" id="1.10.150.20">
    <property type="entry name" value="5' to 3' exonuclease, C-terminal subdomain"/>
    <property type="match status" value="1"/>
</dbReference>
<dbReference type="InterPro" id="IPR026256">
    <property type="entry name" value="TfoX-like_gammaprotbact"/>
</dbReference>